<dbReference type="OrthoDB" id="3600896at2"/>
<dbReference type="RefSeq" id="WP_100836985.1">
    <property type="nucleotide sequence ID" value="NZ_RJVJ01000001.1"/>
</dbReference>
<comment type="caution">
    <text evidence="1">The sequence shown here is derived from an EMBL/GenBank/DDBJ whole genome shotgun (WGS) entry which is preliminary data.</text>
</comment>
<reference evidence="1 2" key="1">
    <citation type="submission" date="2018-11" db="EMBL/GenBank/DDBJ databases">
        <title>Sequencing the genomes of 1000 actinobacteria strains.</title>
        <authorList>
            <person name="Klenk H.-P."/>
        </authorList>
    </citation>
    <scope>NUCLEOTIDE SEQUENCE [LARGE SCALE GENOMIC DNA]</scope>
    <source>
        <strain evidence="1 2">DSM 44780</strain>
    </source>
</reference>
<dbReference type="EMBL" id="RJVJ01000001">
    <property type="protein sequence ID" value="ROR42932.1"/>
    <property type="molecule type" value="Genomic_DNA"/>
</dbReference>
<organism evidence="1 2">
    <name type="scientific">Kitasatospora cineracea</name>
    <dbReference type="NCBI Taxonomy" id="88074"/>
    <lineage>
        <taxon>Bacteria</taxon>
        <taxon>Bacillati</taxon>
        <taxon>Actinomycetota</taxon>
        <taxon>Actinomycetes</taxon>
        <taxon>Kitasatosporales</taxon>
        <taxon>Streptomycetaceae</taxon>
        <taxon>Kitasatospora</taxon>
    </lineage>
</organism>
<accession>A0A8G1UJN9</accession>
<evidence type="ECO:0000313" key="1">
    <source>
        <dbReference type="EMBL" id="ROR42932.1"/>
    </source>
</evidence>
<protein>
    <submittedName>
        <fullName evidence="1">Uncharacterized protein</fullName>
    </submittedName>
</protein>
<sequence>MSPAQRGTVLKKTGGGAFDPADRHLYFAAGDSEHYPHHVLLATNDLLTAGHERKLTALLDAGHRVLLDSGIFWLTNQYKRDHPGISMDEALRLPPEKIDGFDALYARYVELVQRHGDRLWGYIELDQGGRDNKIRTRARLEGEGLAPIPVYHPLVDGWEYFDELAQQYDRICFGNVVQAPAPVRLRLLHTLWERHRRYPDLWVHVLGLTVNEWCLAVPPDSCDSSTWLGPLRWPDVRIDSALLRKVGVVDRGFAYDLDQPAHPERGRTACCLMCAQTVEATTTVWRLARTTRDGLLQQPAYPPVTETENPLP</sequence>
<evidence type="ECO:0000313" key="2">
    <source>
        <dbReference type="Proteomes" id="UP000267408"/>
    </source>
</evidence>
<name>A0A8G1UJN9_9ACTN</name>
<proteinExistence type="predicted"/>
<gene>
    <name evidence="1" type="ORF">EDD39_1067</name>
</gene>
<dbReference type="AlphaFoldDB" id="A0A8G1UJN9"/>
<dbReference type="Proteomes" id="UP000267408">
    <property type="component" value="Unassembled WGS sequence"/>
</dbReference>